<organism evidence="2 3">
    <name type="scientific">Popillia japonica</name>
    <name type="common">Japanese beetle</name>
    <dbReference type="NCBI Taxonomy" id="7064"/>
    <lineage>
        <taxon>Eukaryota</taxon>
        <taxon>Metazoa</taxon>
        <taxon>Ecdysozoa</taxon>
        <taxon>Arthropoda</taxon>
        <taxon>Hexapoda</taxon>
        <taxon>Insecta</taxon>
        <taxon>Pterygota</taxon>
        <taxon>Neoptera</taxon>
        <taxon>Endopterygota</taxon>
        <taxon>Coleoptera</taxon>
        <taxon>Polyphaga</taxon>
        <taxon>Scarabaeiformia</taxon>
        <taxon>Scarabaeidae</taxon>
        <taxon>Rutelinae</taxon>
        <taxon>Popillia</taxon>
    </lineage>
</organism>
<dbReference type="InterPro" id="IPR004244">
    <property type="entry name" value="Transposase_22"/>
</dbReference>
<evidence type="ECO:0000256" key="1">
    <source>
        <dbReference type="SAM" id="Coils"/>
    </source>
</evidence>
<protein>
    <submittedName>
        <fullName evidence="2">Uncharacterized protein</fullName>
    </submittedName>
</protein>
<dbReference type="Gene3D" id="3.30.70.1820">
    <property type="entry name" value="L1 transposable element, RRM domain"/>
    <property type="match status" value="1"/>
</dbReference>
<evidence type="ECO:0000313" key="3">
    <source>
        <dbReference type="Proteomes" id="UP001458880"/>
    </source>
</evidence>
<accession>A0AAW1LW41</accession>
<proteinExistence type="predicted"/>
<reference evidence="2 3" key="1">
    <citation type="journal article" date="2024" name="BMC Genomics">
        <title>De novo assembly and annotation of Popillia japonica's genome with initial clues to its potential as an invasive pest.</title>
        <authorList>
            <person name="Cucini C."/>
            <person name="Boschi S."/>
            <person name="Funari R."/>
            <person name="Cardaioli E."/>
            <person name="Iannotti N."/>
            <person name="Marturano G."/>
            <person name="Paoli F."/>
            <person name="Bruttini M."/>
            <person name="Carapelli A."/>
            <person name="Frati F."/>
            <person name="Nardi F."/>
        </authorList>
    </citation>
    <scope>NUCLEOTIDE SEQUENCE [LARGE SCALE GENOMIC DNA]</scope>
    <source>
        <strain evidence="2">DMR45628</strain>
    </source>
</reference>
<sequence>MAGSNTERVTRSGGSDKDEIFIQKIIEKVLVSPLFLEKLTTSLAEKLAMQDANIKVYTEKVDSLESKCHDLSNKVESLEQYSRKNNLRIFGVPKTEGEDTESTVIKLIKDKFNISILPNDIDCCHHLKEKEGQHPPIIVKFWRRVSILPNDIDCCHHLKEKEGQHPPIIVKFWRRVLRNKIFFAKSKLKGSKIVIREDLTQQRAYMVKQLLKRTGRNTVYTVNGNIFVKFSGKINKISSIDDYSKFMQNMSKTQ</sequence>
<dbReference type="Proteomes" id="UP001458880">
    <property type="component" value="Unassembled WGS sequence"/>
</dbReference>
<dbReference type="PANTHER" id="PTHR11505">
    <property type="entry name" value="L1 TRANSPOSABLE ELEMENT-RELATED"/>
    <property type="match status" value="1"/>
</dbReference>
<dbReference type="AlphaFoldDB" id="A0AAW1LW41"/>
<dbReference type="EMBL" id="JASPKY010000084">
    <property type="protein sequence ID" value="KAK9738655.1"/>
    <property type="molecule type" value="Genomic_DNA"/>
</dbReference>
<keyword evidence="1" id="KW-0175">Coiled coil</keyword>
<keyword evidence="3" id="KW-1185">Reference proteome</keyword>
<gene>
    <name evidence="2" type="ORF">QE152_g9711</name>
</gene>
<name>A0AAW1LW41_POPJA</name>
<feature type="coiled-coil region" evidence="1">
    <location>
        <begin position="47"/>
        <end position="81"/>
    </location>
</feature>
<comment type="caution">
    <text evidence="2">The sequence shown here is derived from an EMBL/GenBank/DDBJ whole genome shotgun (WGS) entry which is preliminary data.</text>
</comment>
<evidence type="ECO:0000313" key="2">
    <source>
        <dbReference type="EMBL" id="KAK9738655.1"/>
    </source>
</evidence>